<keyword evidence="1" id="KW-0812">Transmembrane</keyword>
<keyword evidence="1" id="KW-0472">Membrane</keyword>
<dbReference type="EMBL" id="BEGY01000370">
    <property type="protein sequence ID" value="GAX86573.1"/>
    <property type="molecule type" value="Genomic_DNA"/>
</dbReference>
<reference evidence="2 3" key="1">
    <citation type="submission" date="2017-08" db="EMBL/GenBank/DDBJ databases">
        <title>Acidophilic green algal genome provides insights into adaptation to an acidic environment.</title>
        <authorList>
            <person name="Hirooka S."/>
            <person name="Hirose Y."/>
            <person name="Kanesaki Y."/>
            <person name="Higuchi S."/>
            <person name="Fujiwara T."/>
            <person name="Onuma R."/>
            <person name="Era A."/>
            <person name="Ohbayashi R."/>
            <person name="Uzuka A."/>
            <person name="Nozaki H."/>
            <person name="Yoshikawa H."/>
            <person name="Miyagishima S.Y."/>
        </authorList>
    </citation>
    <scope>NUCLEOTIDE SEQUENCE [LARGE SCALE GENOMIC DNA]</scope>
    <source>
        <strain evidence="2 3">NIES-2499</strain>
    </source>
</reference>
<proteinExistence type="predicted"/>
<organism evidence="2 3">
    <name type="scientific">Chlamydomonas eustigma</name>
    <dbReference type="NCBI Taxonomy" id="1157962"/>
    <lineage>
        <taxon>Eukaryota</taxon>
        <taxon>Viridiplantae</taxon>
        <taxon>Chlorophyta</taxon>
        <taxon>core chlorophytes</taxon>
        <taxon>Chlorophyceae</taxon>
        <taxon>CS clade</taxon>
        <taxon>Chlamydomonadales</taxon>
        <taxon>Chlamydomonadaceae</taxon>
        <taxon>Chlamydomonas</taxon>
    </lineage>
</organism>
<dbReference type="AlphaFoldDB" id="A0A250XU77"/>
<evidence type="ECO:0000256" key="1">
    <source>
        <dbReference type="SAM" id="Phobius"/>
    </source>
</evidence>
<feature type="transmembrane region" description="Helical" evidence="1">
    <location>
        <begin position="20"/>
        <end position="39"/>
    </location>
</feature>
<keyword evidence="1" id="KW-1133">Transmembrane helix</keyword>
<sequence>MSDLRQKALNLDRSFSIPSITLFFILCGIVVSALMLVTIRKDTYRPVKVNCFCQICTSRRSDNGVCAAVSERTAHTHWRNQVGAGANMPVKHERWQLYKQEDSSDDVSETSQSAFLNTRPVGAVPATTRHDDLDHHVITLDDLATTYPVIDIDLPLNQLQQHAIYNENTQSPQGRVHQRAIEHDTTLQRLLGRVPCSEMPISEIYAGTNEVYDRKYSECTGENLDRRQPGRDGSYKMNIVYEAARDI</sequence>
<dbReference type="Proteomes" id="UP000232323">
    <property type="component" value="Unassembled WGS sequence"/>
</dbReference>
<keyword evidence="3" id="KW-1185">Reference proteome</keyword>
<evidence type="ECO:0000313" key="3">
    <source>
        <dbReference type="Proteomes" id="UP000232323"/>
    </source>
</evidence>
<evidence type="ECO:0000313" key="2">
    <source>
        <dbReference type="EMBL" id="GAX86573.1"/>
    </source>
</evidence>
<comment type="caution">
    <text evidence="2">The sequence shown here is derived from an EMBL/GenBank/DDBJ whole genome shotgun (WGS) entry which is preliminary data.</text>
</comment>
<protein>
    <submittedName>
        <fullName evidence="2">Uncharacterized protein</fullName>
    </submittedName>
</protein>
<name>A0A250XU77_9CHLO</name>
<accession>A0A250XU77</accession>
<gene>
    <name evidence="2" type="ORF">CEUSTIGMA_g13980.t1</name>
</gene>